<keyword evidence="2" id="KW-1185">Reference proteome</keyword>
<protein>
    <submittedName>
        <fullName evidence="1">Uncharacterized protein</fullName>
    </submittedName>
</protein>
<organism evidence="1 2">
    <name type="scientific">Catharanthus roseus</name>
    <name type="common">Madagascar periwinkle</name>
    <name type="synonym">Vinca rosea</name>
    <dbReference type="NCBI Taxonomy" id="4058"/>
    <lineage>
        <taxon>Eukaryota</taxon>
        <taxon>Viridiplantae</taxon>
        <taxon>Streptophyta</taxon>
        <taxon>Embryophyta</taxon>
        <taxon>Tracheophyta</taxon>
        <taxon>Spermatophyta</taxon>
        <taxon>Magnoliopsida</taxon>
        <taxon>eudicotyledons</taxon>
        <taxon>Gunneridae</taxon>
        <taxon>Pentapetalae</taxon>
        <taxon>asterids</taxon>
        <taxon>lamiids</taxon>
        <taxon>Gentianales</taxon>
        <taxon>Apocynaceae</taxon>
        <taxon>Rauvolfioideae</taxon>
        <taxon>Vinceae</taxon>
        <taxon>Catharanthinae</taxon>
        <taxon>Catharanthus</taxon>
    </lineage>
</organism>
<name>A0ACC0BUM4_CATRO</name>
<sequence length="263" mass="28277">MAPSTFKHLAPPSASASSSGYKLNIEGLSAPLAFDDVNIGNNLQPTALPVISDVILAPDVVVATDVNVVTAGSIADGMAKTARQNQAATEMKAVSTGSHERAALGFVHVVKKALWLLKITGISSSTLLPVAVMQLDNPLQVVAKPLDDCLTLLHNFKEFSHSLLAKFLVHSASDIVFTVAPSPASQSLEEVLDKDPPPIDIPISELFVDSTEPASQDDSFILELERIRQNRCKSSLFRLRLRDMNFVVQGSKSSIKLHKDLCL</sequence>
<evidence type="ECO:0000313" key="1">
    <source>
        <dbReference type="EMBL" id="KAI5676278.1"/>
    </source>
</evidence>
<comment type="caution">
    <text evidence="1">The sequence shown here is derived from an EMBL/GenBank/DDBJ whole genome shotgun (WGS) entry which is preliminary data.</text>
</comment>
<evidence type="ECO:0000313" key="2">
    <source>
        <dbReference type="Proteomes" id="UP001060085"/>
    </source>
</evidence>
<dbReference type="Proteomes" id="UP001060085">
    <property type="component" value="Linkage Group LG02"/>
</dbReference>
<gene>
    <name evidence="1" type="ORF">M9H77_07228</name>
</gene>
<dbReference type="EMBL" id="CM044702">
    <property type="protein sequence ID" value="KAI5676278.1"/>
    <property type="molecule type" value="Genomic_DNA"/>
</dbReference>
<accession>A0ACC0BUM4</accession>
<proteinExistence type="predicted"/>
<reference evidence="2" key="1">
    <citation type="journal article" date="2023" name="Nat. Plants">
        <title>Single-cell RNA sequencing provides a high-resolution roadmap for understanding the multicellular compartmentation of specialized metabolism.</title>
        <authorList>
            <person name="Sun S."/>
            <person name="Shen X."/>
            <person name="Li Y."/>
            <person name="Li Y."/>
            <person name="Wang S."/>
            <person name="Li R."/>
            <person name="Zhang H."/>
            <person name="Shen G."/>
            <person name="Guo B."/>
            <person name="Wei J."/>
            <person name="Xu J."/>
            <person name="St-Pierre B."/>
            <person name="Chen S."/>
            <person name="Sun C."/>
        </authorList>
    </citation>
    <scope>NUCLEOTIDE SEQUENCE [LARGE SCALE GENOMIC DNA]</scope>
</reference>